<dbReference type="InterPro" id="IPR041916">
    <property type="entry name" value="Anti_sigma_zinc_sf"/>
</dbReference>
<keyword evidence="15" id="KW-1185">Reference proteome</keyword>
<feature type="domain" description="Putative zinc-finger" evidence="13">
    <location>
        <begin position="4"/>
        <end position="36"/>
    </location>
</feature>
<keyword evidence="6" id="KW-0472">Membrane</keyword>
<dbReference type="STRING" id="1385510.GCA_000425205_02494"/>
<dbReference type="GO" id="GO:0006417">
    <property type="term" value="P:regulation of translation"/>
    <property type="evidence" value="ECO:0007669"/>
    <property type="project" value="TreeGrafter"/>
</dbReference>
<evidence type="ECO:0000256" key="7">
    <source>
        <dbReference type="ARBA" id="ARBA00024353"/>
    </source>
</evidence>
<proteinExistence type="inferred from homology"/>
<dbReference type="Pfam" id="PF10099">
    <property type="entry name" value="RskA_C"/>
    <property type="match status" value="1"/>
</dbReference>
<evidence type="ECO:0000256" key="3">
    <source>
        <dbReference type="ARBA" id="ARBA00022475"/>
    </source>
</evidence>
<keyword evidence="3" id="KW-1003">Cell membrane</keyword>
<comment type="similarity">
    <text evidence="7">Belongs to the zinc-associated anti-sigma factor (ZAS) superfamily. Anti-sigma-W factor family.</text>
</comment>
<keyword evidence="4" id="KW-0812">Transmembrane</keyword>
<name>A0A0A5GH08_9BACI</name>
<keyword evidence="5" id="KW-1133">Transmembrane helix</keyword>
<comment type="subcellular location">
    <subcellularLocation>
        <location evidence="2">Cell membrane</location>
    </subcellularLocation>
    <subcellularLocation>
        <location evidence="1">Membrane</location>
        <topology evidence="1">Single-pass membrane protein</topology>
    </subcellularLocation>
</comment>
<evidence type="ECO:0000256" key="8">
    <source>
        <dbReference type="ARBA" id="ARBA00024438"/>
    </source>
</evidence>
<evidence type="ECO:0000259" key="13">
    <source>
        <dbReference type="Pfam" id="PF13490"/>
    </source>
</evidence>
<feature type="region of interest" description="Disordered" evidence="11">
    <location>
        <begin position="230"/>
        <end position="249"/>
    </location>
</feature>
<evidence type="ECO:0000256" key="9">
    <source>
        <dbReference type="ARBA" id="ARBA00029829"/>
    </source>
</evidence>
<dbReference type="Proteomes" id="UP000030528">
    <property type="component" value="Unassembled WGS sequence"/>
</dbReference>
<organism evidence="14 15">
    <name type="scientific">Pontibacillus halophilus JSM 076056 = DSM 19796</name>
    <dbReference type="NCBI Taxonomy" id="1385510"/>
    <lineage>
        <taxon>Bacteria</taxon>
        <taxon>Bacillati</taxon>
        <taxon>Bacillota</taxon>
        <taxon>Bacilli</taxon>
        <taxon>Bacillales</taxon>
        <taxon>Bacillaceae</taxon>
        <taxon>Pontibacillus</taxon>
    </lineage>
</organism>
<dbReference type="PANTHER" id="PTHR37461:SF1">
    <property type="entry name" value="ANTI-SIGMA-K FACTOR RSKA"/>
    <property type="match status" value="1"/>
</dbReference>
<evidence type="ECO:0000259" key="12">
    <source>
        <dbReference type="Pfam" id="PF10099"/>
    </source>
</evidence>
<evidence type="ECO:0000256" key="2">
    <source>
        <dbReference type="ARBA" id="ARBA00004236"/>
    </source>
</evidence>
<dbReference type="OrthoDB" id="150725at2"/>
<dbReference type="PANTHER" id="PTHR37461">
    <property type="entry name" value="ANTI-SIGMA-K FACTOR RSKA"/>
    <property type="match status" value="1"/>
</dbReference>
<feature type="compositionally biased region" description="Polar residues" evidence="11">
    <location>
        <begin position="235"/>
        <end position="249"/>
    </location>
</feature>
<dbReference type="GO" id="GO:0016989">
    <property type="term" value="F:sigma factor antagonist activity"/>
    <property type="evidence" value="ECO:0007669"/>
    <property type="project" value="TreeGrafter"/>
</dbReference>
<feature type="domain" description="Anti-sigma K factor RskA C-terminal" evidence="12">
    <location>
        <begin position="111"/>
        <end position="243"/>
    </location>
</feature>
<evidence type="ECO:0000256" key="10">
    <source>
        <dbReference type="ARBA" id="ARBA00030803"/>
    </source>
</evidence>
<evidence type="ECO:0000313" key="14">
    <source>
        <dbReference type="EMBL" id="KGX91319.1"/>
    </source>
</evidence>
<protein>
    <recommendedName>
        <fullName evidence="8">Anti-sigma-W factor RsiW</fullName>
    </recommendedName>
    <alternativeName>
        <fullName evidence="10">Regulator of SigK</fullName>
    </alternativeName>
    <alternativeName>
        <fullName evidence="9">Sigma-K anti-sigma factor RskA</fullName>
    </alternativeName>
</protein>
<evidence type="ECO:0000256" key="4">
    <source>
        <dbReference type="ARBA" id="ARBA00022692"/>
    </source>
</evidence>
<dbReference type="InterPro" id="IPR051474">
    <property type="entry name" value="Anti-sigma-K/W_factor"/>
</dbReference>
<evidence type="ECO:0000313" key="15">
    <source>
        <dbReference type="Proteomes" id="UP000030528"/>
    </source>
</evidence>
<evidence type="ECO:0000256" key="1">
    <source>
        <dbReference type="ARBA" id="ARBA00004167"/>
    </source>
</evidence>
<dbReference type="InterPro" id="IPR027383">
    <property type="entry name" value="Znf_put"/>
</dbReference>
<dbReference type="AlphaFoldDB" id="A0A0A5GH08"/>
<gene>
    <name evidence="14" type="ORF">N781_04430</name>
</gene>
<dbReference type="InterPro" id="IPR018764">
    <property type="entry name" value="RskA_C"/>
</dbReference>
<dbReference type="eggNOG" id="COG5662">
    <property type="taxonomic scope" value="Bacteria"/>
</dbReference>
<reference evidence="14 15" key="1">
    <citation type="submission" date="2013-08" db="EMBL/GenBank/DDBJ databases">
        <authorList>
            <person name="Huang J."/>
            <person name="Wang G."/>
        </authorList>
    </citation>
    <scope>NUCLEOTIDE SEQUENCE [LARGE SCALE GENOMIC DNA]</scope>
    <source>
        <strain evidence="14 15">JSM 076056</strain>
    </source>
</reference>
<evidence type="ECO:0000256" key="5">
    <source>
        <dbReference type="ARBA" id="ARBA00022989"/>
    </source>
</evidence>
<sequence>MSHEYADQVIDYVNGNLSEREEKAFLKHLEECQECADEVKELQELMEDLPYSVEPSSPPPGMKERVLGHVFAEEEVEVDGTSFENKQEESKEKKGNVRNVLQRNWTKNLLAAALFLSLAGNAYLLAMNGDSSSEFAEGIDEIKNKVVLQGEQTGGATASIIQQDNDKMLVVEADKLDSLQGDEVYQVWLIKGDTPIRAGSFTVNDAGEGAVAYALNKQTEDEWDTIAISKEPDASSETPQGTVILSSEL</sequence>
<dbReference type="GO" id="GO:0005886">
    <property type="term" value="C:plasma membrane"/>
    <property type="evidence" value="ECO:0007669"/>
    <property type="project" value="UniProtKB-SubCell"/>
</dbReference>
<comment type="caution">
    <text evidence="14">The sequence shown here is derived from an EMBL/GenBank/DDBJ whole genome shotgun (WGS) entry which is preliminary data.</text>
</comment>
<dbReference type="EMBL" id="AVPE01000010">
    <property type="protein sequence ID" value="KGX91319.1"/>
    <property type="molecule type" value="Genomic_DNA"/>
</dbReference>
<evidence type="ECO:0000256" key="11">
    <source>
        <dbReference type="SAM" id="MobiDB-lite"/>
    </source>
</evidence>
<accession>A0A0A5GH08</accession>
<evidence type="ECO:0000256" key="6">
    <source>
        <dbReference type="ARBA" id="ARBA00023136"/>
    </source>
</evidence>
<dbReference type="Gene3D" id="1.10.10.1320">
    <property type="entry name" value="Anti-sigma factor, zinc-finger domain"/>
    <property type="match status" value="1"/>
</dbReference>
<dbReference type="RefSeq" id="WP_026800828.1">
    <property type="nucleotide sequence ID" value="NZ_AULI01000010.1"/>
</dbReference>
<dbReference type="Pfam" id="PF13490">
    <property type="entry name" value="zf-HC2"/>
    <property type="match status" value="1"/>
</dbReference>